<feature type="domain" description="AttH" evidence="1">
    <location>
        <begin position="63"/>
        <end position="240"/>
    </location>
</feature>
<reference evidence="2 3" key="1">
    <citation type="submission" date="2016-12" db="EMBL/GenBank/DDBJ databases">
        <authorList>
            <person name="Song W.-J."/>
            <person name="Kurnit D.M."/>
        </authorList>
    </citation>
    <scope>NUCLEOTIDE SEQUENCE [LARGE SCALE GENOMIC DNA]</scope>
    <source>
        <strain evidence="2 3">IMCC3135</strain>
    </source>
</reference>
<organism evidence="2 3">
    <name type="scientific">Granulosicoccus antarcticus IMCC3135</name>
    <dbReference type="NCBI Taxonomy" id="1192854"/>
    <lineage>
        <taxon>Bacteria</taxon>
        <taxon>Pseudomonadati</taxon>
        <taxon>Pseudomonadota</taxon>
        <taxon>Gammaproteobacteria</taxon>
        <taxon>Chromatiales</taxon>
        <taxon>Granulosicoccaceae</taxon>
        <taxon>Granulosicoccus</taxon>
    </lineage>
</organism>
<dbReference type="PANTHER" id="PTHR38591:SF1">
    <property type="entry name" value="BLL1000 PROTEIN"/>
    <property type="match status" value="1"/>
</dbReference>
<dbReference type="AlphaFoldDB" id="A0A2Z2NS01"/>
<gene>
    <name evidence="2" type="ORF">IMCC3135_16015</name>
</gene>
<dbReference type="SUPFAM" id="SSF159245">
    <property type="entry name" value="AttH-like"/>
    <property type="match status" value="1"/>
</dbReference>
<dbReference type="EMBL" id="CP018632">
    <property type="protein sequence ID" value="ASJ73285.1"/>
    <property type="molecule type" value="Genomic_DNA"/>
</dbReference>
<name>A0A2Z2NS01_9GAMM</name>
<dbReference type="OrthoDB" id="9770826at2"/>
<dbReference type="Gene3D" id="2.40.370.10">
    <property type="entry name" value="AttH-like domain"/>
    <property type="match status" value="2"/>
</dbReference>
<evidence type="ECO:0000259" key="1">
    <source>
        <dbReference type="Pfam" id="PF07143"/>
    </source>
</evidence>
<dbReference type="InterPro" id="IPR010791">
    <property type="entry name" value="AttH_dom"/>
</dbReference>
<proteinExistence type="predicted"/>
<sequence>MTNRMNSRRVFLRTSSKILGLAAVPGMSRWGDAASEPVAYPSVYPGAELLFPQDHGAHPDYRTEWWYLTASLDSPQGPMGLQITFFRSRTPFGRENPSRFAPEQLVLAHAALALPEKGSLLHDQQAWRQDDAVAQFSVDDTDVAIGLPSRRWSIVRTASDHYQISVRAEQFQFDITAVPPSTIETPVLQGRQGFSQKGPDELQASYYYSRPQLQIEGEYKTDAAPVPVTGTAWLDHEWSSELLDSQASGWDWVGLNFDDGSALMAFQMRAKSGEPLYTTARHVTVEAGVRKETDHKATFTALRYWESSRTDGRYPVSLRLQAGGLDLTIVALFDDQELDSRGSTGVIYWEGIVQVWQSEDVDSDGVSTGEPVASGYLELTGYAGEVVI</sequence>
<keyword evidence="3" id="KW-1185">Reference proteome</keyword>
<dbReference type="Proteomes" id="UP000250079">
    <property type="component" value="Chromosome"/>
</dbReference>
<dbReference type="Pfam" id="PF07143">
    <property type="entry name" value="CrtC"/>
    <property type="match status" value="1"/>
</dbReference>
<dbReference type="InterPro" id="IPR006311">
    <property type="entry name" value="TAT_signal"/>
</dbReference>
<accession>A0A2Z2NS01</accession>
<dbReference type="RefSeq" id="WP_157736020.1">
    <property type="nucleotide sequence ID" value="NZ_CP018632.1"/>
</dbReference>
<dbReference type="PANTHER" id="PTHR38591">
    <property type="entry name" value="HYDROLASE"/>
    <property type="match status" value="1"/>
</dbReference>
<dbReference type="KEGG" id="gai:IMCC3135_16015"/>
<evidence type="ECO:0000313" key="2">
    <source>
        <dbReference type="EMBL" id="ASJ73285.1"/>
    </source>
</evidence>
<protein>
    <recommendedName>
        <fullName evidence="1">AttH domain-containing protein</fullName>
    </recommendedName>
</protein>
<dbReference type="Pfam" id="PF17186">
    <property type="entry name" value="Lipocalin_9"/>
    <property type="match status" value="1"/>
</dbReference>
<dbReference type="InterPro" id="IPR023374">
    <property type="entry name" value="AttH-like_dom_sf"/>
</dbReference>
<dbReference type="PROSITE" id="PS51318">
    <property type="entry name" value="TAT"/>
    <property type="match status" value="1"/>
</dbReference>
<evidence type="ECO:0000313" key="3">
    <source>
        <dbReference type="Proteomes" id="UP000250079"/>
    </source>
</evidence>